<proteinExistence type="predicted"/>
<dbReference type="AlphaFoldDB" id="A0AAV4Y1G8"/>
<reference evidence="2 3" key="1">
    <citation type="submission" date="2021-06" db="EMBL/GenBank/DDBJ databases">
        <title>Caerostris extrusa draft genome.</title>
        <authorList>
            <person name="Kono N."/>
            <person name="Arakawa K."/>
        </authorList>
    </citation>
    <scope>NUCLEOTIDE SEQUENCE [LARGE SCALE GENOMIC DNA]</scope>
</reference>
<name>A0AAV4Y1G8_CAEEX</name>
<keyword evidence="3" id="KW-1185">Reference proteome</keyword>
<dbReference type="Proteomes" id="UP001054945">
    <property type="component" value="Unassembled WGS sequence"/>
</dbReference>
<evidence type="ECO:0000313" key="2">
    <source>
        <dbReference type="EMBL" id="GIZ01291.1"/>
    </source>
</evidence>
<feature type="region of interest" description="Disordered" evidence="1">
    <location>
        <begin position="32"/>
        <end position="51"/>
    </location>
</feature>
<gene>
    <name evidence="2" type="ORF">CEXT_178831</name>
</gene>
<feature type="compositionally biased region" description="Polar residues" evidence="1">
    <location>
        <begin position="40"/>
        <end position="49"/>
    </location>
</feature>
<protein>
    <submittedName>
        <fullName evidence="2">Uncharacterized protein</fullName>
    </submittedName>
</protein>
<accession>A0AAV4Y1G8</accession>
<comment type="caution">
    <text evidence="2">The sequence shown here is derived from an EMBL/GenBank/DDBJ whole genome shotgun (WGS) entry which is preliminary data.</text>
</comment>
<dbReference type="EMBL" id="BPLR01018649">
    <property type="protein sequence ID" value="GIZ01291.1"/>
    <property type="molecule type" value="Genomic_DNA"/>
</dbReference>
<evidence type="ECO:0000313" key="3">
    <source>
        <dbReference type="Proteomes" id="UP001054945"/>
    </source>
</evidence>
<evidence type="ECO:0000256" key="1">
    <source>
        <dbReference type="SAM" id="MobiDB-lite"/>
    </source>
</evidence>
<organism evidence="2 3">
    <name type="scientific">Caerostris extrusa</name>
    <name type="common">Bark spider</name>
    <name type="synonym">Caerostris bankana</name>
    <dbReference type="NCBI Taxonomy" id="172846"/>
    <lineage>
        <taxon>Eukaryota</taxon>
        <taxon>Metazoa</taxon>
        <taxon>Ecdysozoa</taxon>
        <taxon>Arthropoda</taxon>
        <taxon>Chelicerata</taxon>
        <taxon>Arachnida</taxon>
        <taxon>Araneae</taxon>
        <taxon>Araneomorphae</taxon>
        <taxon>Entelegynae</taxon>
        <taxon>Araneoidea</taxon>
        <taxon>Araneidae</taxon>
        <taxon>Caerostris</taxon>
    </lineage>
</organism>
<sequence length="118" mass="13338">MILKHSYGEEKKVTPGVNEMSLSFKSYYSSVGGGEGNPNHLRTSSQRAETTPRMLKKNFGKKNGKVGKTKFYLIDAPINVGEGYIGFFKKVPQMRKCFNALPSSSWKRIVMMMCFLMI</sequence>